<dbReference type="Proteomes" id="UP001367676">
    <property type="component" value="Unassembled WGS sequence"/>
</dbReference>
<protein>
    <submittedName>
        <fullName evidence="2">Uncharacterized protein</fullName>
    </submittedName>
</protein>
<evidence type="ECO:0000256" key="1">
    <source>
        <dbReference type="SAM" id="MobiDB-lite"/>
    </source>
</evidence>
<sequence length="129" mass="13847">MTSCGTQDMDPTTIGWKSMIPRTFKLLANFYQELFPVTFLVASEQTNCLPGKASEQLPGIFRPIIFICLCIVAIVSQTFGHDTLGKHGEIPASPAGERYGSGGGFVGGKPGKFDGHQLGQGHHTSHTPQ</sequence>
<accession>A0AAN9TKY5</accession>
<organism evidence="2 3">
    <name type="scientific">Parthenolecanium corni</name>
    <dbReference type="NCBI Taxonomy" id="536013"/>
    <lineage>
        <taxon>Eukaryota</taxon>
        <taxon>Metazoa</taxon>
        <taxon>Ecdysozoa</taxon>
        <taxon>Arthropoda</taxon>
        <taxon>Hexapoda</taxon>
        <taxon>Insecta</taxon>
        <taxon>Pterygota</taxon>
        <taxon>Neoptera</taxon>
        <taxon>Paraneoptera</taxon>
        <taxon>Hemiptera</taxon>
        <taxon>Sternorrhyncha</taxon>
        <taxon>Coccoidea</taxon>
        <taxon>Coccidae</taxon>
        <taxon>Parthenolecanium</taxon>
    </lineage>
</organism>
<dbReference type="EMBL" id="JBBCAQ010000022">
    <property type="protein sequence ID" value="KAK7591119.1"/>
    <property type="molecule type" value="Genomic_DNA"/>
</dbReference>
<evidence type="ECO:0000313" key="3">
    <source>
        <dbReference type="Proteomes" id="UP001367676"/>
    </source>
</evidence>
<keyword evidence="3" id="KW-1185">Reference proteome</keyword>
<gene>
    <name evidence="2" type="ORF">V9T40_002732</name>
</gene>
<proteinExistence type="predicted"/>
<name>A0AAN9TKY5_9HEMI</name>
<feature type="region of interest" description="Disordered" evidence="1">
    <location>
        <begin position="86"/>
        <end position="129"/>
    </location>
</feature>
<evidence type="ECO:0000313" key="2">
    <source>
        <dbReference type="EMBL" id="KAK7591119.1"/>
    </source>
</evidence>
<comment type="caution">
    <text evidence="2">The sequence shown here is derived from an EMBL/GenBank/DDBJ whole genome shotgun (WGS) entry which is preliminary data.</text>
</comment>
<reference evidence="2 3" key="1">
    <citation type="submission" date="2024-03" db="EMBL/GenBank/DDBJ databases">
        <title>Adaptation during the transition from Ophiocordyceps entomopathogen to insect associate is accompanied by gene loss and intensified selection.</title>
        <authorList>
            <person name="Ward C.M."/>
            <person name="Onetto C.A."/>
            <person name="Borneman A.R."/>
        </authorList>
    </citation>
    <scope>NUCLEOTIDE SEQUENCE [LARGE SCALE GENOMIC DNA]</scope>
    <source>
        <strain evidence="2">AWRI1</strain>
        <tissue evidence="2">Single Adult Female</tissue>
    </source>
</reference>
<dbReference type="AlphaFoldDB" id="A0AAN9TKY5"/>
<feature type="compositionally biased region" description="Gly residues" evidence="1">
    <location>
        <begin position="99"/>
        <end position="110"/>
    </location>
</feature>